<keyword evidence="1" id="KW-1133">Transmembrane helix</keyword>
<proteinExistence type="predicted"/>
<reference evidence="2" key="1">
    <citation type="submission" date="2022-06" db="EMBL/GenBank/DDBJ databases">
        <title>Uncovering the hologenomic basis of an extraordinary plant invasion.</title>
        <authorList>
            <person name="Bieker V.C."/>
            <person name="Martin M.D."/>
            <person name="Gilbert T."/>
            <person name="Hodgins K."/>
            <person name="Battlay P."/>
            <person name="Petersen B."/>
            <person name="Wilson J."/>
        </authorList>
    </citation>
    <scope>NUCLEOTIDE SEQUENCE</scope>
    <source>
        <strain evidence="2">AA19_3_7</strain>
        <tissue evidence="2">Leaf</tissue>
    </source>
</reference>
<feature type="transmembrane region" description="Helical" evidence="1">
    <location>
        <begin position="12"/>
        <end position="34"/>
    </location>
</feature>
<dbReference type="EMBL" id="JAMZMK010005503">
    <property type="protein sequence ID" value="KAI7753222.1"/>
    <property type="molecule type" value="Genomic_DNA"/>
</dbReference>
<dbReference type="Proteomes" id="UP001206925">
    <property type="component" value="Unassembled WGS sequence"/>
</dbReference>
<name>A0AAD5GS28_AMBAR</name>
<keyword evidence="1" id="KW-0812">Transmembrane</keyword>
<evidence type="ECO:0000313" key="3">
    <source>
        <dbReference type="Proteomes" id="UP001206925"/>
    </source>
</evidence>
<organism evidence="2 3">
    <name type="scientific">Ambrosia artemisiifolia</name>
    <name type="common">Common ragweed</name>
    <dbReference type="NCBI Taxonomy" id="4212"/>
    <lineage>
        <taxon>Eukaryota</taxon>
        <taxon>Viridiplantae</taxon>
        <taxon>Streptophyta</taxon>
        <taxon>Embryophyta</taxon>
        <taxon>Tracheophyta</taxon>
        <taxon>Spermatophyta</taxon>
        <taxon>Magnoliopsida</taxon>
        <taxon>eudicotyledons</taxon>
        <taxon>Gunneridae</taxon>
        <taxon>Pentapetalae</taxon>
        <taxon>asterids</taxon>
        <taxon>campanulids</taxon>
        <taxon>Asterales</taxon>
        <taxon>Asteraceae</taxon>
        <taxon>Asteroideae</taxon>
        <taxon>Heliantheae alliance</taxon>
        <taxon>Heliantheae</taxon>
        <taxon>Ambrosia</taxon>
    </lineage>
</organism>
<evidence type="ECO:0000256" key="1">
    <source>
        <dbReference type="SAM" id="Phobius"/>
    </source>
</evidence>
<accession>A0AAD5GS28</accession>
<sequence length="150" mass="17080">RVSKSHEPVTEIEIFYGSMFYLAKSILIGGRFLLYGNPNVSFFSYSLFYPSILSSAFHFQDPKWQNPFFRFAIIDVHSSKGVLFLLNHLSQSRYELHNRECAEMPEEEALAEQQGCLLKEMAVLIAIHLMKEIKLIASLSVLDTVNAGVC</sequence>
<dbReference type="AlphaFoldDB" id="A0AAD5GS28"/>
<evidence type="ECO:0000313" key="2">
    <source>
        <dbReference type="EMBL" id="KAI7753222.1"/>
    </source>
</evidence>
<protein>
    <submittedName>
        <fullName evidence="2">Uncharacterized protein</fullName>
    </submittedName>
</protein>
<keyword evidence="3" id="KW-1185">Reference proteome</keyword>
<comment type="caution">
    <text evidence="2">The sequence shown here is derived from an EMBL/GenBank/DDBJ whole genome shotgun (WGS) entry which is preliminary data.</text>
</comment>
<feature type="non-terminal residue" evidence="2">
    <location>
        <position position="1"/>
    </location>
</feature>
<keyword evidence="1" id="KW-0472">Membrane</keyword>
<gene>
    <name evidence="2" type="ORF">M8C21_005900</name>
</gene>